<accession>A0A853AU59</accession>
<proteinExistence type="predicted"/>
<comment type="caution">
    <text evidence="1">The sequence shown here is derived from an EMBL/GenBank/DDBJ whole genome shotgun (WGS) entry which is preliminary data.</text>
</comment>
<reference evidence="1 2" key="1">
    <citation type="submission" date="2020-07" db="EMBL/GenBank/DDBJ databases">
        <title>Sequencing the genomes of 1000 actinobacteria strains.</title>
        <authorList>
            <person name="Klenk H.-P."/>
        </authorList>
    </citation>
    <scope>NUCLEOTIDE SEQUENCE [LARGE SCALE GENOMIC DNA]</scope>
    <source>
        <strain evidence="1 2">DSM 44065</strain>
    </source>
</reference>
<protein>
    <submittedName>
        <fullName evidence="1">Uncharacterized protein</fullName>
    </submittedName>
</protein>
<gene>
    <name evidence="1" type="ORF">HNR68_004817</name>
</gene>
<name>A0A853AU59_9PSEU</name>
<dbReference type="RefSeq" id="WP_179723990.1">
    <property type="nucleotide sequence ID" value="NZ_BAABFH010000001.1"/>
</dbReference>
<dbReference type="AlphaFoldDB" id="A0A853AU59"/>
<evidence type="ECO:0000313" key="1">
    <source>
        <dbReference type="EMBL" id="NYI86187.1"/>
    </source>
</evidence>
<keyword evidence="2" id="KW-1185">Reference proteome</keyword>
<evidence type="ECO:0000313" key="2">
    <source>
        <dbReference type="Proteomes" id="UP000587002"/>
    </source>
</evidence>
<sequence length="209" mass="22726">MSQQRMLDVLTAEWDEVAERLDPEAFTRLVSLVGELQGSDADTAALVTEDIAVLLGEVLPVEHPVRRALAESETRFGRSDVEWDRLSGGLRDRLTGSAPRPDLERLRSVDALDEQQVVAAGLEPEDPSLIRLPGEGGDRWPAFQFGADGAPREVVRAVNRLLHAGEDPWGAADWWLGHHTSLGGVPAQLLGQVDDDALIDAARDESAEV</sequence>
<organism evidence="1 2">
    <name type="scientific">Saccharopolyspora hordei</name>
    <dbReference type="NCBI Taxonomy" id="1838"/>
    <lineage>
        <taxon>Bacteria</taxon>
        <taxon>Bacillati</taxon>
        <taxon>Actinomycetota</taxon>
        <taxon>Actinomycetes</taxon>
        <taxon>Pseudonocardiales</taxon>
        <taxon>Pseudonocardiaceae</taxon>
        <taxon>Saccharopolyspora</taxon>
    </lineage>
</organism>
<dbReference type="EMBL" id="JACCFJ010000001">
    <property type="protein sequence ID" value="NYI86187.1"/>
    <property type="molecule type" value="Genomic_DNA"/>
</dbReference>
<dbReference type="Proteomes" id="UP000587002">
    <property type="component" value="Unassembled WGS sequence"/>
</dbReference>